<evidence type="ECO:0000313" key="1">
    <source>
        <dbReference type="EMBL" id="MCY1145060.1"/>
    </source>
</evidence>
<accession>A0ABT4BGY0</accession>
<comment type="caution">
    <text evidence="1">The sequence shown here is derived from an EMBL/GenBank/DDBJ whole genome shotgun (WGS) entry which is preliminary data.</text>
</comment>
<keyword evidence="2" id="KW-1185">Reference proteome</keyword>
<dbReference type="Proteomes" id="UP001151002">
    <property type="component" value="Unassembled WGS sequence"/>
</dbReference>
<dbReference type="EMBL" id="JAPNTZ010000023">
    <property type="protein sequence ID" value="MCY1145060.1"/>
    <property type="molecule type" value="Genomic_DNA"/>
</dbReference>
<proteinExistence type="predicted"/>
<reference evidence="1" key="1">
    <citation type="submission" date="2022-11" db="EMBL/GenBank/DDBJ databases">
        <authorList>
            <person name="Somphong A."/>
            <person name="Phongsopitanun W."/>
        </authorList>
    </citation>
    <scope>NUCLEOTIDE SEQUENCE</scope>
    <source>
        <strain evidence="1">Pm04-4</strain>
    </source>
</reference>
<name>A0ABT4BGY0_9ACTN</name>
<sequence length="64" mass="6819">MEIEQERLLMLAKQLRDAAAGAGRDDVVAKVDDVVLLLAGTEAAPREGESKGNIVLRILDGLGF</sequence>
<organism evidence="1 2">
    <name type="scientific">Paractinoplanes pyxinae</name>
    <dbReference type="NCBI Taxonomy" id="2997416"/>
    <lineage>
        <taxon>Bacteria</taxon>
        <taxon>Bacillati</taxon>
        <taxon>Actinomycetota</taxon>
        <taxon>Actinomycetes</taxon>
        <taxon>Micromonosporales</taxon>
        <taxon>Micromonosporaceae</taxon>
        <taxon>Paractinoplanes</taxon>
    </lineage>
</organism>
<gene>
    <name evidence="1" type="ORF">OWR29_44275</name>
</gene>
<evidence type="ECO:0000313" key="2">
    <source>
        <dbReference type="Proteomes" id="UP001151002"/>
    </source>
</evidence>
<dbReference type="RefSeq" id="WP_267569648.1">
    <property type="nucleotide sequence ID" value="NZ_JAPNTZ010000023.1"/>
</dbReference>
<protein>
    <submittedName>
        <fullName evidence="1">Uncharacterized protein</fullName>
    </submittedName>
</protein>